<dbReference type="GO" id="GO:0009507">
    <property type="term" value="C:chloroplast"/>
    <property type="evidence" value="ECO:0007669"/>
    <property type="project" value="UniProtKB-SubCell"/>
</dbReference>
<comment type="similarity">
    <text evidence="3">Belongs to the acyl carrier protein (ACP) family.</text>
</comment>
<keyword evidence="11" id="KW-0443">Lipid metabolism</keyword>
<sequence>MATNTVIRASHSMLSFQPQFNHTRAATSTASQRSTLISSYGRREVSFSSQQRSIRLTVSYAAKLETVEKVCTIVKKQLALPDDSNVSGESKFAALGADSLDTVEIVMGLEEEFGISVEEDSAQSISTVQEAADLIEDIISKQSP</sequence>
<feature type="domain" description="Carrier" evidence="14">
    <location>
        <begin position="64"/>
        <end position="139"/>
    </location>
</feature>
<evidence type="ECO:0000313" key="15">
    <source>
        <dbReference type="Proteomes" id="UP000087171"/>
    </source>
</evidence>
<reference evidence="16" key="2">
    <citation type="submission" date="2025-08" db="UniProtKB">
        <authorList>
            <consortium name="RefSeq"/>
        </authorList>
    </citation>
    <scope>IDENTIFICATION</scope>
    <source>
        <tissue evidence="16">Etiolated seedlings</tissue>
    </source>
</reference>
<keyword evidence="5 13" id="KW-0444">Lipid biosynthesis</keyword>
<evidence type="ECO:0000259" key="14">
    <source>
        <dbReference type="PROSITE" id="PS50075"/>
    </source>
</evidence>
<dbReference type="GeneID" id="101514887"/>
<dbReference type="InterPro" id="IPR006162">
    <property type="entry name" value="Ppantetheine_attach_site"/>
</dbReference>
<evidence type="ECO:0000256" key="7">
    <source>
        <dbReference type="ARBA" id="ARBA00022553"/>
    </source>
</evidence>
<dbReference type="InterPro" id="IPR020806">
    <property type="entry name" value="PKS_PP-bd"/>
</dbReference>
<accession>A0A1S2XWY1</accession>
<dbReference type="GO" id="GO:0031177">
    <property type="term" value="F:phosphopantetheine binding"/>
    <property type="evidence" value="ECO:0007669"/>
    <property type="project" value="InterPro"/>
</dbReference>
<dbReference type="InterPro" id="IPR009081">
    <property type="entry name" value="PP-bd_ACP"/>
</dbReference>
<dbReference type="HAMAP" id="MF_01217">
    <property type="entry name" value="Acyl_carrier"/>
    <property type="match status" value="1"/>
</dbReference>
<dbReference type="PANTHER" id="PTHR46153">
    <property type="entry name" value="ACYL CARRIER PROTEIN"/>
    <property type="match status" value="1"/>
</dbReference>
<organism evidence="15 16">
    <name type="scientific">Cicer arietinum</name>
    <name type="common">Chickpea</name>
    <name type="synonym">Garbanzo</name>
    <dbReference type="NCBI Taxonomy" id="3827"/>
    <lineage>
        <taxon>Eukaryota</taxon>
        <taxon>Viridiplantae</taxon>
        <taxon>Streptophyta</taxon>
        <taxon>Embryophyta</taxon>
        <taxon>Tracheophyta</taxon>
        <taxon>Spermatophyta</taxon>
        <taxon>Magnoliopsida</taxon>
        <taxon>eudicotyledons</taxon>
        <taxon>Gunneridae</taxon>
        <taxon>Pentapetalae</taxon>
        <taxon>rosids</taxon>
        <taxon>fabids</taxon>
        <taxon>Fabales</taxon>
        <taxon>Fabaceae</taxon>
        <taxon>Papilionoideae</taxon>
        <taxon>50 kb inversion clade</taxon>
        <taxon>NPAAA clade</taxon>
        <taxon>Hologalegina</taxon>
        <taxon>IRL clade</taxon>
        <taxon>Cicereae</taxon>
        <taxon>Cicer</taxon>
    </lineage>
</organism>
<keyword evidence="10" id="KW-0809">Transit peptide</keyword>
<reference evidence="15" key="1">
    <citation type="journal article" date="2013" name="Nat. Biotechnol.">
        <title>Draft genome sequence of chickpea (Cicer arietinum) provides a resource for trait improvement.</title>
        <authorList>
            <person name="Varshney R.K."/>
            <person name="Song C."/>
            <person name="Saxena R.K."/>
            <person name="Azam S."/>
            <person name="Yu S."/>
            <person name="Sharpe A.G."/>
            <person name="Cannon S."/>
            <person name="Baek J."/>
            <person name="Rosen B.D."/>
            <person name="Tar'an B."/>
            <person name="Millan T."/>
            <person name="Zhang X."/>
            <person name="Ramsay L.D."/>
            <person name="Iwata A."/>
            <person name="Wang Y."/>
            <person name="Nelson W."/>
            <person name="Farmer A.D."/>
            <person name="Gaur P.M."/>
            <person name="Soderlund C."/>
            <person name="Penmetsa R.V."/>
            <person name="Xu C."/>
            <person name="Bharti A.K."/>
            <person name="He W."/>
            <person name="Winter P."/>
            <person name="Zhao S."/>
            <person name="Hane J.K."/>
            <person name="Carrasquilla-Garcia N."/>
            <person name="Condie J.A."/>
            <person name="Upadhyaya H.D."/>
            <person name="Luo M.C."/>
            <person name="Thudi M."/>
            <person name="Gowda C.L."/>
            <person name="Singh N.P."/>
            <person name="Lichtenzveig J."/>
            <person name="Gali K.K."/>
            <person name="Rubio J."/>
            <person name="Nadarajan N."/>
            <person name="Dolezel J."/>
            <person name="Bansal K.C."/>
            <person name="Xu X."/>
            <person name="Edwards D."/>
            <person name="Zhang G."/>
            <person name="Kahl G."/>
            <person name="Gil J."/>
            <person name="Singh K.B."/>
            <person name="Datta S.K."/>
            <person name="Jackson S.A."/>
            <person name="Wang J."/>
            <person name="Cook D.R."/>
        </authorList>
    </citation>
    <scope>NUCLEOTIDE SEQUENCE [LARGE SCALE GENOMIC DNA]</scope>
    <source>
        <strain evidence="15">cv. CDC Frontier</strain>
    </source>
</reference>
<evidence type="ECO:0000256" key="1">
    <source>
        <dbReference type="ARBA" id="ARBA00003180"/>
    </source>
</evidence>
<keyword evidence="6" id="KW-0150">Chloroplast</keyword>
<dbReference type="GO" id="GO:0000036">
    <property type="term" value="F:acyl carrier activity"/>
    <property type="evidence" value="ECO:0007669"/>
    <property type="project" value="InterPro"/>
</dbReference>
<dbReference type="Pfam" id="PF00550">
    <property type="entry name" value="PP-binding"/>
    <property type="match status" value="1"/>
</dbReference>
<keyword evidence="4 13" id="KW-0596">Phosphopantetheine</keyword>
<keyword evidence="12 13" id="KW-0275">Fatty acid biosynthesis</keyword>
<dbReference type="PaxDb" id="3827-XP_004495766.1"/>
<comment type="subcellular location">
    <subcellularLocation>
        <location evidence="2">Plastid</location>
        <location evidence="2">Chloroplast</location>
    </subcellularLocation>
</comment>
<dbReference type="PANTHER" id="PTHR46153:SF20">
    <property type="entry name" value="ACYL CARRIER PROTEIN 2, CHLOROPLASTIC-RELATED"/>
    <property type="match status" value="1"/>
</dbReference>
<evidence type="ECO:0000256" key="8">
    <source>
        <dbReference type="ARBA" id="ARBA00022640"/>
    </source>
</evidence>
<evidence type="ECO:0000256" key="10">
    <source>
        <dbReference type="ARBA" id="ARBA00022946"/>
    </source>
</evidence>
<dbReference type="RefSeq" id="XP_004495766.1">
    <property type="nucleotide sequence ID" value="XM_004495709.3"/>
</dbReference>
<keyword evidence="7" id="KW-0597">Phosphoprotein</keyword>
<dbReference type="SUPFAM" id="SSF47336">
    <property type="entry name" value="ACP-like"/>
    <property type="match status" value="1"/>
</dbReference>
<dbReference type="SMART" id="SM00823">
    <property type="entry name" value="PKS_PP"/>
    <property type="match status" value="1"/>
</dbReference>
<protein>
    <recommendedName>
        <fullName evidence="13">Acyl carrier protein</fullName>
    </recommendedName>
</protein>
<dbReference type="AlphaFoldDB" id="A0A1S2XWY1"/>
<dbReference type="PROSITE" id="PS50075">
    <property type="entry name" value="CARRIER"/>
    <property type="match status" value="1"/>
</dbReference>
<dbReference type="NCBIfam" id="TIGR00517">
    <property type="entry name" value="acyl_carrier"/>
    <property type="match status" value="1"/>
</dbReference>
<dbReference type="Gene3D" id="1.10.1200.10">
    <property type="entry name" value="ACP-like"/>
    <property type="match status" value="1"/>
</dbReference>
<evidence type="ECO:0000313" key="16">
    <source>
        <dbReference type="RefSeq" id="XP_004495766.1"/>
    </source>
</evidence>
<gene>
    <name evidence="16" type="primary">LOC101514887</name>
</gene>
<comment type="function">
    <text evidence="1 13">Carrier of the growing fatty acid chain in fatty acid biosynthesis.</text>
</comment>
<dbReference type="KEGG" id="cam:101514887"/>
<keyword evidence="15" id="KW-1185">Reference proteome</keyword>
<evidence type="ECO:0000256" key="13">
    <source>
        <dbReference type="RuleBase" id="RU000722"/>
    </source>
</evidence>
<evidence type="ECO:0000256" key="12">
    <source>
        <dbReference type="ARBA" id="ARBA00023160"/>
    </source>
</evidence>
<dbReference type="InterPro" id="IPR044813">
    <property type="entry name" value="ACP_chloroplastic"/>
</dbReference>
<dbReference type="InterPro" id="IPR036736">
    <property type="entry name" value="ACP-like_sf"/>
</dbReference>
<dbReference type="PROSITE" id="PS00012">
    <property type="entry name" value="PHOSPHOPANTETHEINE"/>
    <property type="match status" value="1"/>
</dbReference>
<evidence type="ECO:0000256" key="3">
    <source>
        <dbReference type="ARBA" id="ARBA00010930"/>
    </source>
</evidence>
<dbReference type="Proteomes" id="UP000087171">
    <property type="component" value="Chromosome Ca4"/>
</dbReference>
<evidence type="ECO:0000256" key="5">
    <source>
        <dbReference type="ARBA" id="ARBA00022516"/>
    </source>
</evidence>
<keyword evidence="9" id="KW-0276">Fatty acid metabolism</keyword>
<dbReference type="InterPro" id="IPR003231">
    <property type="entry name" value="ACP"/>
</dbReference>
<evidence type="ECO:0000256" key="4">
    <source>
        <dbReference type="ARBA" id="ARBA00022450"/>
    </source>
</evidence>
<name>A0A1S2XWY1_CICAR</name>
<evidence type="ECO:0000256" key="2">
    <source>
        <dbReference type="ARBA" id="ARBA00004229"/>
    </source>
</evidence>
<evidence type="ECO:0000256" key="11">
    <source>
        <dbReference type="ARBA" id="ARBA00023098"/>
    </source>
</evidence>
<dbReference type="OrthoDB" id="448946at2759"/>
<dbReference type="STRING" id="3827.A0A1S2XWY1"/>
<evidence type="ECO:0000256" key="9">
    <source>
        <dbReference type="ARBA" id="ARBA00022832"/>
    </source>
</evidence>
<proteinExistence type="inferred from homology"/>
<evidence type="ECO:0000256" key="6">
    <source>
        <dbReference type="ARBA" id="ARBA00022528"/>
    </source>
</evidence>
<keyword evidence="8" id="KW-0934">Plastid</keyword>
<dbReference type="eggNOG" id="KOG1748">
    <property type="taxonomic scope" value="Eukaryota"/>
</dbReference>